<evidence type="ECO:0000256" key="1">
    <source>
        <dbReference type="SAM" id="Phobius"/>
    </source>
</evidence>
<dbReference type="VEuPathDB" id="FungiDB:SPRG_18097"/>
<evidence type="ECO:0000313" key="2">
    <source>
        <dbReference type="EMBL" id="KDO16377.1"/>
    </source>
</evidence>
<keyword evidence="1" id="KW-0812">Transmembrane</keyword>
<dbReference type="GeneID" id="24139623"/>
<reference evidence="2 3" key="1">
    <citation type="journal article" date="2013" name="PLoS Genet.">
        <title>Distinctive expansion of potential virulence genes in the genome of the oomycete fish pathogen Saprolegnia parasitica.</title>
        <authorList>
            <person name="Jiang R.H."/>
            <person name="de Bruijn I."/>
            <person name="Haas B.J."/>
            <person name="Belmonte R."/>
            <person name="Lobach L."/>
            <person name="Christie J."/>
            <person name="van den Ackerveken G."/>
            <person name="Bottin A."/>
            <person name="Bulone V."/>
            <person name="Diaz-Moreno S.M."/>
            <person name="Dumas B."/>
            <person name="Fan L."/>
            <person name="Gaulin E."/>
            <person name="Govers F."/>
            <person name="Grenville-Briggs L.J."/>
            <person name="Horner N.R."/>
            <person name="Levin J.Z."/>
            <person name="Mammella M."/>
            <person name="Meijer H.J."/>
            <person name="Morris P."/>
            <person name="Nusbaum C."/>
            <person name="Oome S."/>
            <person name="Phillips A.J."/>
            <person name="van Rooyen D."/>
            <person name="Rzeszutek E."/>
            <person name="Saraiva M."/>
            <person name="Secombes C.J."/>
            <person name="Seidl M.F."/>
            <person name="Snel B."/>
            <person name="Stassen J.H."/>
            <person name="Sykes S."/>
            <person name="Tripathy S."/>
            <person name="van den Berg H."/>
            <person name="Vega-Arreguin J.C."/>
            <person name="Wawra S."/>
            <person name="Young S.K."/>
            <person name="Zeng Q."/>
            <person name="Dieguez-Uribeondo J."/>
            <person name="Russ C."/>
            <person name="Tyler B.M."/>
            <person name="van West P."/>
        </authorList>
    </citation>
    <scope>NUCLEOTIDE SEQUENCE [LARGE SCALE GENOMIC DNA]</scope>
    <source>
        <strain evidence="2 3">CBS 223.65</strain>
    </source>
</reference>
<proteinExistence type="predicted"/>
<organism evidence="2 3">
    <name type="scientific">Saprolegnia parasitica (strain CBS 223.65)</name>
    <dbReference type="NCBI Taxonomy" id="695850"/>
    <lineage>
        <taxon>Eukaryota</taxon>
        <taxon>Sar</taxon>
        <taxon>Stramenopiles</taxon>
        <taxon>Oomycota</taxon>
        <taxon>Saprolegniomycetes</taxon>
        <taxon>Saprolegniales</taxon>
        <taxon>Saprolegniaceae</taxon>
        <taxon>Saprolegnia</taxon>
    </lineage>
</organism>
<dbReference type="EMBL" id="KK584159">
    <property type="protein sequence ID" value="KDO16377.1"/>
    <property type="molecule type" value="Genomic_DNA"/>
</dbReference>
<keyword evidence="1" id="KW-0472">Membrane</keyword>
<keyword evidence="1" id="KW-1133">Transmembrane helix</keyword>
<dbReference type="RefSeq" id="XP_012212917.1">
    <property type="nucleotide sequence ID" value="XM_012357527.1"/>
</dbReference>
<feature type="non-terminal residue" evidence="2">
    <location>
        <position position="85"/>
    </location>
</feature>
<dbReference type="AlphaFoldDB" id="A0A067BNV2"/>
<dbReference type="Proteomes" id="UP000030745">
    <property type="component" value="Unassembled WGS sequence"/>
</dbReference>
<dbReference type="OrthoDB" id="10045021at2759"/>
<sequence length="85" mass="9620">MLGIEASDHPWLHLLAGVAVGLAACLAAYGLYELYRRCKRRPKPINRYESSHLLARADMDWPALMPDVAQSYLSPIPEERLNEDL</sequence>
<evidence type="ECO:0000313" key="3">
    <source>
        <dbReference type="Proteomes" id="UP000030745"/>
    </source>
</evidence>
<keyword evidence="3" id="KW-1185">Reference proteome</keyword>
<protein>
    <submittedName>
        <fullName evidence="2">Uncharacterized protein</fullName>
    </submittedName>
</protein>
<feature type="transmembrane region" description="Helical" evidence="1">
    <location>
        <begin position="12"/>
        <end position="32"/>
    </location>
</feature>
<accession>A0A067BNV2</accession>
<dbReference type="KEGG" id="spar:SPRG_18097"/>
<gene>
    <name evidence="2" type="ORF">SPRG_18097</name>
</gene>
<name>A0A067BNV2_SAPPC</name>